<dbReference type="PANTHER" id="PTHR41710:SF2">
    <property type="entry name" value="GLYCOSYL TRANSFERASE FAMILY 39_83 DOMAIN-CONTAINING PROTEIN"/>
    <property type="match status" value="1"/>
</dbReference>
<dbReference type="NCBIfam" id="TIGR03663">
    <property type="entry name" value="flippase activity-associated protein Agl23"/>
    <property type="match status" value="1"/>
</dbReference>
<sequence length="505" mass="56801">MKKDPLIYLAWLVVLIFAVWLRTDDLGTRPMHADEATGARILAQQLEGDDYVFDPQHFHGPILTQITRPIAALRGEHEWTQLNAQTLRSSTVIAGILLVFTPLLWLRFMGKWGALGAAALLATSPLLVYYSRMYIHESWLTLFGMLACASLYQVTLKPNTLRAIAAGLSIGLMFATKETFAISILSWAPAVILLYILQRYSTSLGTPAHSYHTYLRSYAIITLVALASAGLFYSNYLRNPAQFIDAFRTFFEYQTTAGHEKAFGYYLKLLVWPQREAGIAWPEGLILILATTCLVRCIIQCKSPTCCWFLGLSALVHLLIYSCIQYKTPWLMLLPWAHVCLLAGFALQSIKPSGKALKSILLLLFTIGLGHQTNQCLLINGRLANSTRNPYAYVPTSADAPKLAHWLQQLDAMHPLGTLAVVGKEYWPLPWYLKQLGSQIGYWPTPIPEMTTFPVVLAMPEQQLATQTQLQATHTELPRSLRANVPVILYLRKDLWQQWQQAPQP</sequence>
<feature type="transmembrane region" description="Helical" evidence="1">
    <location>
        <begin position="6"/>
        <end position="23"/>
    </location>
</feature>
<feature type="transmembrane region" description="Helical" evidence="1">
    <location>
        <begin position="179"/>
        <end position="197"/>
    </location>
</feature>
<keyword evidence="1" id="KW-1133">Transmembrane helix</keyword>
<accession>A0ABZ0RTC1</accession>
<evidence type="ECO:0000256" key="1">
    <source>
        <dbReference type="SAM" id="Phobius"/>
    </source>
</evidence>
<feature type="transmembrane region" description="Helical" evidence="1">
    <location>
        <begin position="87"/>
        <end position="106"/>
    </location>
</feature>
<keyword evidence="1" id="KW-0472">Membrane</keyword>
<organism evidence="3 4">
    <name type="scientific">Coraliomargarita algicola</name>
    <dbReference type="NCBI Taxonomy" id="3092156"/>
    <lineage>
        <taxon>Bacteria</taxon>
        <taxon>Pseudomonadati</taxon>
        <taxon>Verrucomicrobiota</taxon>
        <taxon>Opitutia</taxon>
        <taxon>Puniceicoccales</taxon>
        <taxon>Coraliomargaritaceae</taxon>
        <taxon>Coraliomargarita</taxon>
    </lineage>
</organism>
<feature type="transmembrane region" description="Helical" evidence="1">
    <location>
        <begin position="306"/>
        <end position="324"/>
    </location>
</feature>
<dbReference type="InterPro" id="IPR019962">
    <property type="entry name" value="CHP03663"/>
</dbReference>
<dbReference type="Pfam" id="PF13231">
    <property type="entry name" value="PMT_2"/>
    <property type="match status" value="1"/>
</dbReference>
<name>A0ABZ0RTC1_9BACT</name>
<proteinExistence type="predicted"/>
<dbReference type="PANTHER" id="PTHR41710">
    <property type="entry name" value="GLYCOSYL TRANSFERASE, FAMILY 39"/>
    <property type="match status" value="1"/>
</dbReference>
<evidence type="ECO:0000313" key="4">
    <source>
        <dbReference type="Proteomes" id="UP001324993"/>
    </source>
</evidence>
<dbReference type="Proteomes" id="UP001324993">
    <property type="component" value="Chromosome"/>
</dbReference>
<feature type="transmembrane region" description="Helical" evidence="1">
    <location>
        <begin position="279"/>
        <end position="299"/>
    </location>
</feature>
<dbReference type="RefSeq" id="WP_319833077.1">
    <property type="nucleotide sequence ID" value="NZ_CP138858.1"/>
</dbReference>
<reference evidence="3 4" key="1">
    <citation type="submission" date="2023-11" db="EMBL/GenBank/DDBJ databases">
        <title>Coraliomargarita sp. nov., isolated from marine algae.</title>
        <authorList>
            <person name="Lee J.K."/>
            <person name="Baek J.H."/>
            <person name="Kim J.M."/>
            <person name="Choi D.G."/>
            <person name="Jeon C.O."/>
        </authorList>
    </citation>
    <scope>NUCLEOTIDE SEQUENCE [LARGE SCALE GENOMIC DNA]</scope>
    <source>
        <strain evidence="3 4">J2-16</strain>
    </source>
</reference>
<feature type="transmembrane region" description="Helical" evidence="1">
    <location>
        <begin position="218"/>
        <end position="236"/>
    </location>
</feature>
<evidence type="ECO:0000313" key="3">
    <source>
        <dbReference type="EMBL" id="WPJ96214.1"/>
    </source>
</evidence>
<dbReference type="EMBL" id="CP138858">
    <property type="protein sequence ID" value="WPJ96214.1"/>
    <property type="molecule type" value="Genomic_DNA"/>
</dbReference>
<keyword evidence="4" id="KW-1185">Reference proteome</keyword>
<protein>
    <submittedName>
        <fullName evidence="3">TIGR03663 family protein</fullName>
    </submittedName>
</protein>
<dbReference type="InterPro" id="IPR038731">
    <property type="entry name" value="RgtA/B/C-like"/>
</dbReference>
<feature type="domain" description="Glycosyltransferase RgtA/B/C/D-like" evidence="2">
    <location>
        <begin position="59"/>
        <end position="197"/>
    </location>
</feature>
<evidence type="ECO:0000259" key="2">
    <source>
        <dbReference type="Pfam" id="PF13231"/>
    </source>
</evidence>
<feature type="transmembrane region" description="Helical" evidence="1">
    <location>
        <begin position="112"/>
        <end position="131"/>
    </location>
</feature>
<keyword evidence="1" id="KW-0812">Transmembrane</keyword>
<gene>
    <name evidence="3" type="ORF">SH580_00675</name>
</gene>